<organism evidence="5 6">
    <name type="scientific">Acidipila rosea</name>
    <dbReference type="NCBI Taxonomy" id="768535"/>
    <lineage>
        <taxon>Bacteria</taxon>
        <taxon>Pseudomonadati</taxon>
        <taxon>Acidobacteriota</taxon>
        <taxon>Terriglobia</taxon>
        <taxon>Terriglobales</taxon>
        <taxon>Acidobacteriaceae</taxon>
        <taxon>Acidipila</taxon>
    </lineage>
</organism>
<feature type="domain" description="HTH gntR-type" evidence="4">
    <location>
        <begin position="1"/>
        <end position="68"/>
    </location>
</feature>
<dbReference type="CDD" id="cd07377">
    <property type="entry name" value="WHTH_GntR"/>
    <property type="match status" value="1"/>
</dbReference>
<dbReference type="OrthoDB" id="9781630at2"/>
<dbReference type="Pfam" id="PF00392">
    <property type="entry name" value="GntR"/>
    <property type="match status" value="1"/>
</dbReference>
<comment type="caution">
    <text evidence="5">The sequence shown here is derived from an EMBL/GenBank/DDBJ whole genome shotgun (WGS) entry which is preliminary data.</text>
</comment>
<dbReference type="SMART" id="SM00345">
    <property type="entry name" value="HTH_GNTR"/>
    <property type="match status" value="1"/>
</dbReference>
<evidence type="ECO:0000313" key="6">
    <source>
        <dbReference type="Proteomes" id="UP000295210"/>
    </source>
</evidence>
<dbReference type="SUPFAM" id="SSF46785">
    <property type="entry name" value="Winged helix' DNA-binding domain"/>
    <property type="match status" value="1"/>
</dbReference>
<dbReference type="InterPro" id="IPR008920">
    <property type="entry name" value="TF_FadR/GntR_C"/>
</dbReference>
<keyword evidence="2 5" id="KW-0238">DNA-binding</keyword>
<dbReference type="PROSITE" id="PS50949">
    <property type="entry name" value="HTH_GNTR"/>
    <property type="match status" value="1"/>
</dbReference>
<proteinExistence type="predicted"/>
<dbReference type="Gene3D" id="1.10.10.10">
    <property type="entry name" value="Winged helix-like DNA-binding domain superfamily/Winged helix DNA-binding domain"/>
    <property type="match status" value="1"/>
</dbReference>
<dbReference type="SUPFAM" id="SSF48008">
    <property type="entry name" value="GntR ligand-binding domain-like"/>
    <property type="match status" value="1"/>
</dbReference>
<evidence type="ECO:0000256" key="3">
    <source>
        <dbReference type="ARBA" id="ARBA00023163"/>
    </source>
</evidence>
<dbReference type="Proteomes" id="UP000295210">
    <property type="component" value="Unassembled WGS sequence"/>
</dbReference>
<dbReference type="Gene3D" id="1.20.120.530">
    <property type="entry name" value="GntR ligand-binding domain-like"/>
    <property type="match status" value="1"/>
</dbReference>
<evidence type="ECO:0000259" key="4">
    <source>
        <dbReference type="PROSITE" id="PS50949"/>
    </source>
</evidence>
<dbReference type="Pfam" id="PF07729">
    <property type="entry name" value="FCD"/>
    <property type="match status" value="1"/>
</dbReference>
<dbReference type="GO" id="GO:0003700">
    <property type="term" value="F:DNA-binding transcription factor activity"/>
    <property type="evidence" value="ECO:0007669"/>
    <property type="project" value="InterPro"/>
</dbReference>
<keyword evidence="6" id="KW-1185">Reference proteome</keyword>
<accession>A0A4R1L412</accession>
<evidence type="ECO:0000256" key="2">
    <source>
        <dbReference type="ARBA" id="ARBA00023125"/>
    </source>
</evidence>
<dbReference type="RefSeq" id="WP_131998396.1">
    <property type="nucleotide sequence ID" value="NZ_SMGK01000005.1"/>
</dbReference>
<evidence type="ECO:0000256" key="1">
    <source>
        <dbReference type="ARBA" id="ARBA00023015"/>
    </source>
</evidence>
<keyword evidence="3" id="KW-0804">Transcription</keyword>
<protein>
    <submittedName>
        <fullName evidence="5">DNA-binding GntR family transcriptional regulator</fullName>
    </submittedName>
</protein>
<dbReference type="AlphaFoldDB" id="A0A4R1L412"/>
<dbReference type="InterPro" id="IPR036390">
    <property type="entry name" value="WH_DNA-bd_sf"/>
</dbReference>
<dbReference type="InterPro" id="IPR000524">
    <property type="entry name" value="Tscrpt_reg_HTH_GntR"/>
</dbReference>
<dbReference type="PANTHER" id="PTHR43537:SF5">
    <property type="entry name" value="UXU OPERON TRANSCRIPTIONAL REGULATOR"/>
    <property type="match status" value="1"/>
</dbReference>
<dbReference type="SMART" id="SM00895">
    <property type="entry name" value="FCD"/>
    <property type="match status" value="1"/>
</dbReference>
<dbReference type="InterPro" id="IPR036388">
    <property type="entry name" value="WH-like_DNA-bd_sf"/>
</dbReference>
<dbReference type="GO" id="GO:0003677">
    <property type="term" value="F:DNA binding"/>
    <property type="evidence" value="ECO:0007669"/>
    <property type="project" value="UniProtKB-KW"/>
</dbReference>
<gene>
    <name evidence="5" type="ORF">C7378_2981</name>
</gene>
<keyword evidence="1" id="KW-0805">Transcription regulation</keyword>
<reference evidence="5 6" key="1">
    <citation type="submission" date="2019-03" db="EMBL/GenBank/DDBJ databases">
        <title>Genomic Encyclopedia of Type Strains, Phase IV (KMG-IV): sequencing the most valuable type-strain genomes for metagenomic binning, comparative biology and taxonomic classification.</title>
        <authorList>
            <person name="Goeker M."/>
        </authorList>
    </citation>
    <scope>NUCLEOTIDE SEQUENCE [LARGE SCALE GENOMIC DNA]</scope>
    <source>
        <strain evidence="5 6">DSM 103428</strain>
    </source>
</reference>
<dbReference type="EMBL" id="SMGK01000005">
    <property type="protein sequence ID" value="TCK71693.1"/>
    <property type="molecule type" value="Genomic_DNA"/>
</dbReference>
<evidence type="ECO:0000313" key="5">
    <source>
        <dbReference type="EMBL" id="TCK71693.1"/>
    </source>
</evidence>
<dbReference type="InterPro" id="IPR011711">
    <property type="entry name" value="GntR_C"/>
</dbReference>
<sequence>MTEAVRVHLELRNDIIGGEFAPGASVSEAELCARYGASRTPVREACRRLQEESLIHIVPFRGYFIAPLTVAEFRNLHEVQLVIDPAAAALAAERASAEQIRSIERWANYEYHTGQKSSYHTFLEWNQNLHVEIAAASGNELFAEITANLQARLIRYFYMVISMDSFGVDLAQEHREIVRAIKARKPEVARQKSSEHVLKTIARTMSLDFASQNSELASEINSISLEPSARQSMQTRSRRRL</sequence>
<dbReference type="PANTHER" id="PTHR43537">
    <property type="entry name" value="TRANSCRIPTIONAL REGULATOR, GNTR FAMILY"/>
    <property type="match status" value="1"/>
</dbReference>
<name>A0A4R1L412_9BACT</name>